<dbReference type="InterPro" id="IPR036520">
    <property type="entry name" value="UPF0759_sf"/>
</dbReference>
<comment type="caution">
    <text evidence="1">The sequence shown here is derived from an EMBL/GenBank/DDBJ whole genome shotgun (WGS) entry which is preliminary data.</text>
</comment>
<dbReference type="InterPro" id="IPR002763">
    <property type="entry name" value="DUF72"/>
</dbReference>
<evidence type="ECO:0000313" key="2">
    <source>
        <dbReference type="Proteomes" id="UP001549291"/>
    </source>
</evidence>
<name>A0ABV2RLM2_BRAJP</name>
<dbReference type="PANTHER" id="PTHR30348">
    <property type="entry name" value="UNCHARACTERIZED PROTEIN YECE"/>
    <property type="match status" value="1"/>
</dbReference>
<dbReference type="PANTHER" id="PTHR30348:SF14">
    <property type="entry name" value="BLR8050 PROTEIN"/>
    <property type="match status" value="1"/>
</dbReference>
<dbReference type="EMBL" id="JBEPTQ010000002">
    <property type="protein sequence ID" value="MET4717162.1"/>
    <property type="molecule type" value="Genomic_DNA"/>
</dbReference>
<dbReference type="Pfam" id="PF01904">
    <property type="entry name" value="DUF72"/>
    <property type="match status" value="1"/>
</dbReference>
<evidence type="ECO:0000313" key="1">
    <source>
        <dbReference type="EMBL" id="MET4717162.1"/>
    </source>
</evidence>
<dbReference type="Gene3D" id="3.20.20.410">
    <property type="entry name" value="Protein of unknown function UPF0759"/>
    <property type="match status" value="1"/>
</dbReference>
<dbReference type="Proteomes" id="UP001549291">
    <property type="component" value="Unassembled WGS sequence"/>
</dbReference>
<gene>
    <name evidence="1" type="ORF">ABIF63_001268</name>
</gene>
<dbReference type="SUPFAM" id="SSF117396">
    <property type="entry name" value="TM1631-like"/>
    <property type="match status" value="1"/>
</dbReference>
<dbReference type="RefSeq" id="WP_354270013.1">
    <property type="nucleotide sequence ID" value="NZ_JBEPTQ010000002.1"/>
</dbReference>
<keyword evidence="2" id="KW-1185">Reference proteome</keyword>
<accession>A0ABV2RLM2</accession>
<sequence length="252" mass="27616">MTPGDNCGLPREEDAHVKAVLRIGTAGWNVPQSCKDRVGGAGSHLERYAAVLNATEINSSFHRPHRRSTYEKWANSTPDDFRFSVKVPKSVTHSNQLTRAELDRFIEESAGLGAKLGVLLVQFAPRKMFVESDAEILFGALREGTSAALACEPRHVSWFTPEVGAWLREHRISRVAADPARVPDADLPGGWPGLHYFRLHGAPRIYYSAYDRAYLGTLKSRLSAASSSGEVWCIFDNTAAGAALQNALDLLA</sequence>
<protein>
    <submittedName>
        <fullName evidence="1">Uncharacterized protein YecE (DUF72 family)</fullName>
    </submittedName>
</protein>
<organism evidence="1 2">
    <name type="scientific">Bradyrhizobium japonicum</name>
    <dbReference type="NCBI Taxonomy" id="375"/>
    <lineage>
        <taxon>Bacteria</taxon>
        <taxon>Pseudomonadati</taxon>
        <taxon>Pseudomonadota</taxon>
        <taxon>Alphaproteobacteria</taxon>
        <taxon>Hyphomicrobiales</taxon>
        <taxon>Nitrobacteraceae</taxon>
        <taxon>Bradyrhizobium</taxon>
    </lineage>
</organism>
<reference evidence="1 2" key="1">
    <citation type="submission" date="2024-06" db="EMBL/GenBank/DDBJ databases">
        <title>Genomic Encyclopedia of Type Strains, Phase V (KMG-V): Genome sequencing to study the core and pangenomes of soil and plant-associated prokaryotes.</title>
        <authorList>
            <person name="Whitman W."/>
        </authorList>
    </citation>
    <scope>NUCLEOTIDE SEQUENCE [LARGE SCALE GENOMIC DNA]</scope>
    <source>
        <strain evidence="1 2">USDA 160</strain>
    </source>
</reference>
<proteinExistence type="predicted"/>